<keyword evidence="1" id="KW-1133">Transmembrane helix</keyword>
<keyword evidence="1" id="KW-0472">Membrane</keyword>
<keyword evidence="1" id="KW-0812">Transmembrane</keyword>
<organism evidence="2 3">
    <name type="scientific">Thelohanellus kitauei</name>
    <name type="common">Myxosporean</name>
    <dbReference type="NCBI Taxonomy" id="669202"/>
    <lineage>
        <taxon>Eukaryota</taxon>
        <taxon>Metazoa</taxon>
        <taxon>Cnidaria</taxon>
        <taxon>Myxozoa</taxon>
        <taxon>Myxosporea</taxon>
        <taxon>Bivalvulida</taxon>
        <taxon>Platysporina</taxon>
        <taxon>Myxobolidae</taxon>
        <taxon>Thelohanellus</taxon>
    </lineage>
</organism>
<gene>
    <name evidence="2" type="ORF">RF11_06625</name>
</gene>
<comment type="caution">
    <text evidence="2">The sequence shown here is derived from an EMBL/GenBank/DDBJ whole genome shotgun (WGS) entry which is preliminary data.</text>
</comment>
<protein>
    <recommendedName>
        <fullName evidence="4">EGF-like domain-containing protein</fullName>
    </recommendedName>
</protein>
<evidence type="ECO:0000256" key="1">
    <source>
        <dbReference type="SAM" id="Phobius"/>
    </source>
</evidence>
<name>A0A0C2JYQ7_THEKT</name>
<proteinExistence type="predicted"/>
<keyword evidence="3" id="KW-1185">Reference proteome</keyword>
<dbReference type="AlphaFoldDB" id="A0A0C2JYQ7"/>
<evidence type="ECO:0000313" key="3">
    <source>
        <dbReference type="Proteomes" id="UP000031668"/>
    </source>
</evidence>
<dbReference type="Proteomes" id="UP000031668">
    <property type="component" value="Unassembled WGS sequence"/>
</dbReference>
<sequence length="131" mass="15066">MVINKIYNHLNKYTIQCWDEHTSSKNLEKLDDPIISSNNITGKDQTRCICHDGYFGKNCNLTGAISVDIVIDMVQAYGQNTSGNCESSRTLVVFNVIVFSIMLLKMLLKTFKIWPYQKKTQSITWDNITYM</sequence>
<accession>A0A0C2JYQ7</accession>
<evidence type="ECO:0000313" key="2">
    <source>
        <dbReference type="EMBL" id="KII74678.1"/>
    </source>
</evidence>
<evidence type="ECO:0008006" key="4">
    <source>
        <dbReference type="Google" id="ProtNLM"/>
    </source>
</evidence>
<reference evidence="2 3" key="1">
    <citation type="journal article" date="2014" name="Genome Biol. Evol.">
        <title>The genome of the myxosporean Thelohanellus kitauei shows adaptations to nutrient acquisition within its fish host.</title>
        <authorList>
            <person name="Yang Y."/>
            <person name="Xiong J."/>
            <person name="Zhou Z."/>
            <person name="Huo F."/>
            <person name="Miao W."/>
            <person name="Ran C."/>
            <person name="Liu Y."/>
            <person name="Zhang J."/>
            <person name="Feng J."/>
            <person name="Wang M."/>
            <person name="Wang M."/>
            <person name="Wang L."/>
            <person name="Yao B."/>
        </authorList>
    </citation>
    <scope>NUCLEOTIDE SEQUENCE [LARGE SCALE GENOMIC DNA]</scope>
    <source>
        <strain evidence="2">Wuqing</strain>
    </source>
</reference>
<feature type="transmembrane region" description="Helical" evidence="1">
    <location>
        <begin position="91"/>
        <end position="108"/>
    </location>
</feature>
<dbReference type="EMBL" id="JWZT01000328">
    <property type="protein sequence ID" value="KII74678.1"/>
    <property type="molecule type" value="Genomic_DNA"/>
</dbReference>